<keyword evidence="1" id="KW-0539">Nucleus</keyword>
<feature type="region of interest" description="Disordered" evidence="2">
    <location>
        <begin position="228"/>
        <end position="325"/>
    </location>
</feature>
<dbReference type="STRING" id="4829.A0A168STF1"/>
<evidence type="ECO:0000313" key="4">
    <source>
        <dbReference type="Proteomes" id="UP000078561"/>
    </source>
</evidence>
<dbReference type="GO" id="GO:0003712">
    <property type="term" value="F:transcription coregulator activity"/>
    <property type="evidence" value="ECO:0007669"/>
    <property type="project" value="InterPro"/>
</dbReference>
<dbReference type="AlphaFoldDB" id="A0A168STF1"/>
<feature type="compositionally biased region" description="Gly residues" evidence="2">
    <location>
        <begin position="252"/>
        <end position="269"/>
    </location>
</feature>
<evidence type="ECO:0000256" key="1">
    <source>
        <dbReference type="RuleBase" id="RU364140"/>
    </source>
</evidence>
<comment type="subunit">
    <text evidence="1">Component of the Mediator complex.</text>
</comment>
<keyword evidence="1" id="KW-0804">Transcription</keyword>
<dbReference type="GO" id="GO:0006357">
    <property type="term" value="P:regulation of transcription by RNA polymerase II"/>
    <property type="evidence" value="ECO:0007669"/>
    <property type="project" value="InterPro"/>
</dbReference>
<evidence type="ECO:0000256" key="2">
    <source>
        <dbReference type="SAM" id="MobiDB-lite"/>
    </source>
</evidence>
<dbReference type="EMBL" id="LT554937">
    <property type="protein sequence ID" value="SAM08908.1"/>
    <property type="molecule type" value="Genomic_DNA"/>
</dbReference>
<name>A0A168STF1_ABSGL</name>
<comment type="subcellular location">
    <subcellularLocation>
        <location evidence="1">Nucleus</location>
    </subcellularLocation>
</comment>
<dbReference type="Pfam" id="PF10156">
    <property type="entry name" value="Med17"/>
    <property type="match status" value="1"/>
</dbReference>
<dbReference type="Proteomes" id="UP000078561">
    <property type="component" value="Unassembled WGS sequence"/>
</dbReference>
<dbReference type="GO" id="GO:0016592">
    <property type="term" value="C:mediator complex"/>
    <property type="evidence" value="ECO:0007669"/>
    <property type="project" value="InterPro"/>
</dbReference>
<organism evidence="3">
    <name type="scientific">Absidia glauca</name>
    <name type="common">Pin mould</name>
    <dbReference type="NCBI Taxonomy" id="4829"/>
    <lineage>
        <taxon>Eukaryota</taxon>
        <taxon>Fungi</taxon>
        <taxon>Fungi incertae sedis</taxon>
        <taxon>Mucoromycota</taxon>
        <taxon>Mucoromycotina</taxon>
        <taxon>Mucoromycetes</taxon>
        <taxon>Mucorales</taxon>
        <taxon>Cunninghamellaceae</taxon>
        <taxon>Absidia</taxon>
    </lineage>
</organism>
<keyword evidence="4" id="KW-1185">Reference proteome</keyword>
<gene>
    <name evidence="3" type="primary">ABSGL_14574.1 scaffold 14663</name>
    <name evidence="1" type="synonym">MED17</name>
</gene>
<protein>
    <recommendedName>
        <fullName evidence="1">Mediator of RNA polymerase II transcription subunit 17</fullName>
    </recommendedName>
    <alternativeName>
        <fullName evidence="1">Mediator complex subunit 17</fullName>
    </alternativeName>
</protein>
<keyword evidence="1" id="KW-0010">Activator</keyword>
<comment type="function">
    <text evidence="1">Component of the Mediator complex, a coactivator involved in the regulated transcription of nearly all RNA polymerase II-dependent genes. Mediator functions as a bridge to convey information from gene-specific regulatory proteins to the basal RNA polymerase II transcription machinery. Mediator is recruited to promoters by direct interactions with regulatory proteins and serves as a scaffold for the assembly of a functional preinitiation complex with RNA polymerase II and the general transcription factors.</text>
</comment>
<feature type="compositionally biased region" description="Low complexity" evidence="2">
    <location>
        <begin position="283"/>
        <end position="303"/>
    </location>
</feature>
<accession>A0A168STF1</accession>
<dbReference type="OrthoDB" id="10251234at2759"/>
<proteinExistence type="inferred from homology"/>
<keyword evidence="1" id="KW-0805">Transcription regulation</keyword>
<comment type="similarity">
    <text evidence="1">Belongs to the Mediator complex subunit 17 family.</text>
</comment>
<reference evidence="3" key="1">
    <citation type="submission" date="2016-04" db="EMBL/GenBank/DDBJ databases">
        <authorList>
            <person name="Evans L.H."/>
            <person name="Alamgir A."/>
            <person name="Owens N."/>
            <person name="Weber N.D."/>
            <person name="Virtaneva K."/>
            <person name="Barbian K."/>
            <person name="Babar A."/>
            <person name="Rosenke K."/>
        </authorList>
    </citation>
    <scope>NUCLEOTIDE SEQUENCE [LARGE SCALE GENOMIC DNA]</scope>
    <source>
        <strain evidence="3">CBS 101.48</strain>
    </source>
</reference>
<sequence>MSVGSDFGEVSYGEMLRSEQTDTGDNQPPVQLSLPHKTLKQVRVTIRRNKLSQPGACSVGILGLGTADENEDETDIQDVCPTLHKAHDSSVQRRLIDAQSTVYDAELFSRILSEAQVIPSNIQCEEDCVIVTLDGQVDILIQKSQCDEGLKQQPDDSPSTTMTASPQQLTGQTIEMALRLLLVQRHRLNLWKSRTRLMSGQRKTQQLLNAMGDTTILPGLATGSTGNTTLINSTMASGPGGPGSSGSKSTATGGGSSSGGGGVGSGGGSSTPILSHRSTVNPSATGGVSSVSSSSLTASSSASMTRQMTGGGGSPHSSRDPHSEVPLLSPVVSMARFWVQFDRIRQVVHTAVDPLCGESGLGLTVHFKPQHVFNNAPHGYCDAYPGFGELAMTLANVTEFESFLLREINLICLHQVCDIANGLVRRSPAYQAAKSNERGSYLWQVDEVEEILYGTVNTAKKLDPPVWKTIQVQLNQTKINQKMPAYVLQFKEDTSHHEQHRSRHPIKRFILLSQWQDIDRDTVKCSVGFREKVAMMVQQLLE</sequence>
<evidence type="ECO:0000313" key="3">
    <source>
        <dbReference type="EMBL" id="SAM08908.1"/>
    </source>
</evidence>
<dbReference type="InterPro" id="IPR019313">
    <property type="entry name" value="Mediator_Med17"/>
</dbReference>
<dbReference type="InParanoid" id="A0A168STF1"/>